<evidence type="ECO:0000313" key="3">
    <source>
        <dbReference type="Proteomes" id="UP000827721"/>
    </source>
</evidence>
<dbReference type="PANTHER" id="PTHR31286:SF167">
    <property type="entry name" value="OS09G0268800 PROTEIN"/>
    <property type="match status" value="1"/>
</dbReference>
<keyword evidence="3" id="KW-1185">Reference proteome</keyword>
<reference evidence="2 3" key="1">
    <citation type="submission" date="2021-02" db="EMBL/GenBank/DDBJ databases">
        <title>Plant Genome Project.</title>
        <authorList>
            <person name="Zhang R.-G."/>
        </authorList>
    </citation>
    <scope>NUCLEOTIDE SEQUENCE [LARGE SCALE GENOMIC DNA]</scope>
    <source>
        <tissue evidence="2">Leaves</tissue>
    </source>
</reference>
<evidence type="ECO:0000313" key="2">
    <source>
        <dbReference type="EMBL" id="KAH7550598.1"/>
    </source>
</evidence>
<gene>
    <name evidence="2" type="ORF">JRO89_XS13G0228500</name>
</gene>
<feature type="region of interest" description="Disordered" evidence="1">
    <location>
        <begin position="104"/>
        <end position="130"/>
    </location>
</feature>
<sequence>MLKGGPWSFDNALLVLEVPTGSGSLANMRFGYAEFWVQLHNVPLLCLTKDIGYFLGSQIGQVVEVDSTPSGDCLGKYLHTHVRIDIRKPLKRHPLRDCMANTVDNHMASDTPSPPSTESHNKGGTKVGMGSKSARPIVLSASPVALEEVQGSIVEQWPLVHEVKAVGLMQGGQGQHFEVNNILAETAVDGAPLMFKGSITGRGIPSNAEYGTRRKGWKRRARTGMVIMDELQDLVQLGKREESTQESQTPCATRIFHYESCWAGLEQCSKLIKAGWTNSGHDLCSVLANIKTISLSLSRWNQLHRATLRADNNRAHRKLDSLTSTDVIGSWSEIRQVESELDNLLATDEEYWRQRSRVEWLRSGDRNTRLFHA</sequence>
<proteinExistence type="predicted"/>
<name>A0ABQ8H9K9_9ROSI</name>
<dbReference type="PANTHER" id="PTHR31286">
    <property type="entry name" value="GLYCINE-RICH CELL WALL STRUCTURAL PROTEIN 1.8-LIKE"/>
    <property type="match status" value="1"/>
</dbReference>
<dbReference type="InterPro" id="IPR040256">
    <property type="entry name" value="At4g02000-like"/>
</dbReference>
<dbReference type="EMBL" id="JAFEMO010000013">
    <property type="protein sequence ID" value="KAH7550598.1"/>
    <property type="molecule type" value="Genomic_DNA"/>
</dbReference>
<dbReference type="Proteomes" id="UP000827721">
    <property type="component" value="Unassembled WGS sequence"/>
</dbReference>
<protein>
    <recommendedName>
        <fullName evidence="4">DUF4283 domain-containing protein</fullName>
    </recommendedName>
</protein>
<evidence type="ECO:0008006" key="4">
    <source>
        <dbReference type="Google" id="ProtNLM"/>
    </source>
</evidence>
<comment type="caution">
    <text evidence="2">The sequence shown here is derived from an EMBL/GenBank/DDBJ whole genome shotgun (WGS) entry which is preliminary data.</text>
</comment>
<accession>A0ABQ8H9K9</accession>
<evidence type="ECO:0000256" key="1">
    <source>
        <dbReference type="SAM" id="MobiDB-lite"/>
    </source>
</evidence>
<organism evidence="2 3">
    <name type="scientific">Xanthoceras sorbifolium</name>
    <dbReference type="NCBI Taxonomy" id="99658"/>
    <lineage>
        <taxon>Eukaryota</taxon>
        <taxon>Viridiplantae</taxon>
        <taxon>Streptophyta</taxon>
        <taxon>Embryophyta</taxon>
        <taxon>Tracheophyta</taxon>
        <taxon>Spermatophyta</taxon>
        <taxon>Magnoliopsida</taxon>
        <taxon>eudicotyledons</taxon>
        <taxon>Gunneridae</taxon>
        <taxon>Pentapetalae</taxon>
        <taxon>rosids</taxon>
        <taxon>malvids</taxon>
        <taxon>Sapindales</taxon>
        <taxon>Sapindaceae</taxon>
        <taxon>Xanthoceroideae</taxon>
        <taxon>Xanthoceras</taxon>
    </lineage>
</organism>